<proteinExistence type="inferred from homology"/>
<keyword evidence="7 9" id="KW-1133">Transmembrane helix</keyword>
<keyword evidence="10" id="KW-0175">Coiled coil</keyword>
<comment type="caution">
    <text evidence="12">The sequence shown here is derived from an EMBL/GenBank/DDBJ whole genome shotgun (WGS) entry which is preliminary data.</text>
</comment>
<evidence type="ECO:0000256" key="7">
    <source>
        <dbReference type="ARBA" id="ARBA00022989"/>
    </source>
</evidence>
<evidence type="ECO:0000256" key="8">
    <source>
        <dbReference type="ARBA" id="ARBA00023136"/>
    </source>
</evidence>
<dbReference type="PROSITE" id="PS51344">
    <property type="entry name" value="HTH_TFE_IIE"/>
    <property type="match status" value="1"/>
</dbReference>
<dbReference type="InterPro" id="IPR010129">
    <property type="entry name" value="T1SS_HlyD"/>
</dbReference>
<evidence type="ECO:0000256" key="2">
    <source>
        <dbReference type="ARBA" id="ARBA00009477"/>
    </source>
</evidence>
<sequence>MTIMDAGKPGQGLVPAAITPANDTSAAVSTLSLQKGPLLFGLSALVVFVGVFGVWAGLAPLSSGALASGIVGPDSSRKVIQHLEGGIVSVLHVRQNQQVKAGEPLITLESVQAEASFSAQRSQWARLLIMRERLDAQMDGRSDFSLPEAEQWADNVQLAEFTQSQQQLLSTRQAALKQQSEIHETQIAQLHDEINAIDAENAGLDKQMELMAEEMANKARLLEQQLISQPDYMLLQRQMAQLESSKSANTARIARAAQQINEVRLQMLQLQETYRDRVAEESTQVNNEIAQIEERMASAGDILKRTIITSPVDGIVLNLQAQTTGGVIRPAEPIMEVVPLNDDMIIVARLAPKDIDMVTVGLEARVSLLPFASRNELPLIGSVTEVAADSTYDEASRTYYYEMRVRVSADELAKHEGIYLSPGMPADVTIVTGERTMLQYLAEPLVRSVTRAFVYD</sequence>
<evidence type="ECO:0000313" key="13">
    <source>
        <dbReference type="Proteomes" id="UP000033649"/>
    </source>
</evidence>
<feature type="coiled-coil region" evidence="10">
    <location>
        <begin position="173"/>
        <end position="224"/>
    </location>
</feature>
<organism evidence="12 13">
    <name type="scientific">Devosia chinhatensis</name>
    <dbReference type="NCBI Taxonomy" id="429727"/>
    <lineage>
        <taxon>Bacteria</taxon>
        <taxon>Pseudomonadati</taxon>
        <taxon>Pseudomonadota</taxon>
        <taxon>Alphaproteobacteria</taxon>
        <taxon>Hyphomicrobiales</taxon>
        <taxon>Devosiaceae</taxon>
        <taxon>Devosia</taxon>
    </lineage>
</organism>
<keyword evidence="3 9" id="KW-0813">Transport</keyword>
<evidence type="ECO:0000256" key="4">
    <source>
        <dbReference type="ARBA" id="ARBA00022475"/>
    </source>
</evidence>
<keyword evidence="13" id="KW-1185">Reference proteome</keyword>
<gene>
    <name evidence="12" type="ORF">VE26_08085</name>
</gene>
<protein>
    <recommendedName>
        <fullName evidence="9">Membrane fusion protein (MFP) family protein</fullName>
    </recommendedName>
</protein>
<keyword evidence="4 9" id="KW-1003">Cell membrane</keyword>
<dbReference type="OrthoDB" id="9810980at2"/>
<dbReference type="Pfam" id="PF26002">
    <property type="entry name" value="Beta-barrel_AprE"/>
    <property type="match status" value="1"/>
</dbReference>
<dbReference type="Gene3D" id="2.40.30.170">
    <property type="match status" value="1"/>
</dbReference>
<dbReference type="PANTHER" id="PTHR30386:SF17">
    <property type="entry name" value="ALKALINE PROTEASE SECRETION PROTEIN APRE"/>
    <property type="match status" value="1"/>
</dbReference>
<feature type="coiled-coil region" evidence="10">
    <location>
        <begin position="253"/>
        <end position="295"/>
    </location>
</feature>
<dbReference type="STRING" id="429727.VE26_08085"/>
<reference evidence="12 13" key="1">
    <citation type="submission" date="2015-03" db="EMBL/GenBank/DDBJ databases">
        <authorList>
            <person name="Hassan Y."/>
            <person name="Lepp D."/>
            <person name="Li X.-Z."/>
            <person name="Zhou T."/>
        </authorList>
    </citation>
    <scope>NUCLEOTIDE SEQUENCE [LARGE SCALE GENOMIC DNA]</scope>
    <source>
        <strain evidence="12 13">IPL18</strain>
    </source>
</reference>
<evidence type="ECO:0000256" key="3">
    <source>
        <dbReference type="ARBA" id="ARBA00022448"/>
    </source>
</evidence>
<keyword evidence="6 9" id="KW-0812">Transmembrane</keyword>
<evidence type="ECO:0000256" key="10">
    <source>
        <dbReference type="SAM" id="Coils"/>
    </source>
</evidence>
<keyword evidence="5 9" id="KW-0997">Cell inner membrane</keyword>
<feature type="transmembrane region" description="Helical" evidence="9">
    <location>
        <begin position="38"/>
        <end position="58"/>
    </location>
</feature>
<dbReference type="NCBIfam" id="TIGR01843">
    <property type="entry name" value="type_I_hlyD"/>
    <property type="match status" value="1"/>
</dbReference>
<dbReference type="PATRIC" id="fig|429727.3.peg.1672"/>
<dbReference type="InterPro" id="IPR058781">
    <property type="entry name" value="HH_AprE-like"/>
</dbReference>
<evidence type="ECO:0000256" key="6">
    <source>
        <dbReference type="ARBA" id="ARBA00022692"/>
    </source>
</evidence>
<dbReference type="PRINTS" id="PR01490">
    <property type="entry name" value="RTXTOXIND"/>
</dbReference>
<dbReference type="InterPro" id="IPR058982">
    <property type="entry name" value="Beta-barrel_AprE"/>
</dbReference>
<dbReference type="GO" id="GO:0005886">
    <property type="term" value="C:plasma membrane"/>
    <property type="evidence" value="ECO:0007669"/>
    <property type="project" value="UniProtKB-SubCell"/>
</dbReference>
<dbReference type="Proteomes" id="UP000033649">
    <property type="component" value="Unassembled WGS sequence"/>
</dbReference>
<dbReference type="InterPro" id="IPR017919">
    <property type="entry name" value="TFIIE/TFIIEa_HTH"/>
</dbReference>
<dbReference type="GO" id="GO:0015031">
    <property type="term" value="P:protein transport"/>
    <property type="evidence" value="ECO:0007669"/>
    <property type="project" value="InterPro"/>
</dbReference>
<accession>A0A0F5FNN9</accession>
<dbReference type="AlphaFoldDB" id="A0A0F5FNN9"/>
<name>A0A0F5FNN9_9HYPH</name>
<feature type="domain" description="HTH TFE/IIEalpha-type" evidence="11">
    <location>
        <begin position="442"/>
        <end position="456"/>
    </location>
</feature>
<evidence type="ECO:0000313" key="12">
    <source>
        <dbReference type="EMBL" id="KKB09802.1"/>
    </source>
</evidence>
<dbReference type="InterPro" id="IPR050739">
    <property type="entry name" value="MFP"/>
</dbReference>
<dbReference type="RefSeq" id="WP_046104493.1">
    <property type="nucleotide sequence ID" value="NZ_JZEY01000054.1"/>
</dbReference>
<dbReference type="EMBL" id="JZEY01000054">
    <property type="protein sequence ID" value="KKB09802.1"/>
    <property type="molecule type" value="Genomic_DNA"/>
</dbReference>
<dbReference type="PANTHER" id="PTHR30386">
    <property type="entry name" value="MEMBRANE FUSION SUBUNIT OF EMRAB-TOLC MULTIDRUG EFFLUX PUMP"/>
    <property type="match status" value="1"/>
</dbReference>
<comment type="subcellular location">
    <subcellularLocation>
        <location evidence="1 9">Cell inner membrane</location>
        <topology evidence="1 9">Single-pass membrane protein</topology>
    </subcellularLocation>
</comment>
<keyword evidence="8 9" id="KW-0472">Membrane</keyword>
<evidence type="ECO:0000256" key="5">
    <source>
        <dbReference type="ARBA" id="ARBA00022519"/>
    </source>
</evidence>
<evidence type="ECO:0000256" key="9">
    <source>
        <dbReference type="RuleBase" id="RU365093"/>
    </source>
</evidence>
<evidence type="ECO:0000256" key="1">
    <source>
        <dbReference type="ARBA" id="ARBA00004377"/>
    </source>
</evidence>
<evidence type="ECO:0000259" key="11">
    <source>
        <dbReference type="PROSITE" id="PS51344"/>
    </source>
</evidence>
<comment type="similarity">
    <text evidence="2 9">Belongs to the membrane fusion protein (MFP) (TC 8.A.1) family.</text>
</comment>
<dbReference type="Pfam" id="PF25994">
    <property type="entry name" value="HH_AprE"/>
    <property type="match status" value="1"/>
</dbReference>